<dbReference type="CDD" id="cd00397">
    <property type="entry name" value="DNA_BRE_C"/>
    <property type="match status" value="1"/>
</dbReference>
<keyword evidence="10" id="KW-1185">Reference proteome</keyword>
<dbReference type="RefSeq" id="WP_048355918.1">
    <property type="nucleotide sequence ID" value="NZ_JARRTL010000027.1"/>
</dbReference>
<evidence type="ECO:0000256" key="1">
    <source>
        <dbReference type="ARBA" id="ARBA00008857"/>
    </source>
</evidence>
<evidence type="ECO:0000313" key="9">
    <source>
        <dbReference type="Proteomes" id="UP000036168"/>
    </source>
</evidence>
<reference evidence="8 10" key="3">
    <citation type="submission" date="2023-03" db="EMBL/GenBank/DDBJ databases">
        <title>Agriculturally important microbes genome sequencing.</title>
        <authorList>
            <person name="Dunlap C."/>
        </authorList>
    </citation>
    <scope>NUCLEOTIDE SEQUENCE [LARGE SCALE GENOMIC DNA]</scope>
    <source>
        <strain evidence="8 10">CBP-3203</strain>
    </source>
</reference>
<dbReference type="GO" id="GO:0006310">
    <property type="term" value="P:DNA recombination"/>
    <property type="evidence" value="ECO:0007669"/>
    <property type="project" value="UniProtKB-KW"/>
</dbReference>
<dbReference type="GO" id="GO:0003677">
    <property type="term" value="F:DNA binding"/>
    <property type="evidence" value="ECO:0007669"/>
    <property type="project" value="UniProtKB-UniRule"/>
</dbReference>
<comment type="similarity">
    <text evidence="1">Belongs to the 'phage' integrase family.</text>
</comment>
<feature type="domain" description="Core-binding (CB)" evidence="6">
    <location>
        <begin position="49"/>
        <end position="159"/>
    </location>
</feature>
<dbReference type="OrthoDB" id="2445040at2"/>
<dbReference type="Gene3D" id="1.10.443.10">
    <property type="entry name" value="Intergrase catalytic core"/>
    <property type="match status" value="1"/>
</dbReference>
<evidence type="ECO:0000313" key="8">
    <source>
        <dbReference type="EMBL" id="MEC0487193.1"/>
    </source>
</evidence>
<gene>
    <name evidence="7" type="ORF">AB447_209240</name>
    <name evidence="8" type="ORF">P8828_20785</name>
</gene>
<dbReference type="Pfam" id="PF00589">
    <property type="entry name" value="Phage_integrase"/>
    <property type="match status" value="1"/>
</dbReference>
<protein>
    <submittedName>
        <fullName evidence="8">Site-specific integrase</fullName>
    </submittedName>
</protein>
<dbReference type="InterPro" id="IPR050090">
    <property type="entry name" value="Tyrosine_recombinase_XerCD"/>
</dbReference>
<dbReference type="Proteomes" id="UP000036168">
    <property type="component" value="Unassembled WGS sequence"/>
</dbReference>
<evidence type="ECO:0000256" key="3">
    <source>
        <dbReference type="ARBA" id="ARBA00023172"/>
    </source>
</evidence>
<dbReference type="InterPro" id="IPR011010">
    <property type="entry name" value="DNA_brk_join_enz"/>
</dbReference>
<name>A0A0T6BIF7_9BACI</name>
<reference evidence="7 9" key="1">
    <citation type="journal article" date="2015" name="Int. J. Syst. Evol. Microbiol.">
        <title>Bacillus glycinifermentans sp. nov., isolated from fermented soybean paste.</title>
        <authorList>
            <person name="Kim S.J."/>
            <person name="Dunlap C.A."/>
            <person name="Kwon S.W."/>
            <person name="Rooney A.P."/>
        </authorList>
    </citation>
    <scope>NUCLEOTIDE SEQUENCE [LARGE SCALE GENOMIC DNA]</scope>
    <source>
        <strain evidence="7 9">GO-13</strain>
    </source>
</reference>
<sequence>MNGLSVHNKDIDIFNNHSATSSLLLNREAFHLVEEQTVENEKQNLSFFNGFNDIAVMYYFIHREKHVRKERNREDNTKQEYTRILLQFYKYLEDNRSFFEQEVSDYDKHSLLKNLRPRHIKAFQKYLSTAPLGKGGKPYKAATINQKNTVIKSFLSFLFDNGYIQHPLHKSMLSTSISKDEIPNRDLYYHEVKQLLDFYKTNPITLGLLTTLAMTGLRIQEIAKAKMKDLYYDALSGNYRLRGVGKGGTPFDELIHEVNFERIMAYRKRRRMSTTLDPTDESPLFATPKGKHYNHKNLSNFIIREVKRTNLPFLNHRESKITPHSFRHFWAIYSRQMGADISEIQKGLRHKDRRTTERYLEKVLEREREAALRWDQSKF</sequence>
<organism evidence="7 9">
    <name type="scientific">Bacillus glycinifermentans</name>
    <dbReference type="NCBI Taxonomy" id="1664069"/>
    <lineage>
        <taxon>Bacteria</taxon>
        <taxon>Bacillati</taxon>
        <taxon>Bacillota</taxon>
        <taxon>Bacilli</taxon>
        <taxon>Bacillales</taxon>
        <taxon>Bacillaceae</taxon>
        <taxon>Bacillus</taxon>
    </lineage>
</organism>
<dbReference type="GO" id="GO:0015074">
    <property type="term" value="P:DNA integration"/>
    <property type="evidence" value="ECO:0007669"/>
    <property type="project" value="InterPro"/>
</dbReference>
<keyword evidence="2 4" id="KW-0238">DNA-binding</keyword>
<accession>A0A0T6BIF7</accession>
<dbReference type="PANTHER" id="PTHR30349:SF41">
    <property type="entry name" value="INTEGRASE_RECOMBINASE PROTEIN MJ0367-RELATED"/>
    <property type="match status" value="1"/>
</dbReference>
<feature type="domain" description="Tyr recombinase" evidence="5">
    <location>
        <begin position="182"/>
        <end position="372"/>
    </location>
</feature>
<dbReference type="InterPro" id="IPR013762">
    <property type="entry name" value="Integrase-like_cat_sf"/>
</dbReference>
<proteinExistence type="inferred from homology"/>
<dbReference type="EMBL" id="LECW02000082">
    <property type="protein sequence ID" value="KRT87140.1"/>
    <property type="molecule type" value="Genomic_DNA"/>
</dbReference>
<dbReference type="InterPro" id="IPR010998">
    <property type="entry name" value="Integrase_recombinase_N"/>
</dbReference>
<dbReference type="PANTHER" id="PTHR30349">
    <property type="entry name" value="PHAGE INTEGRASE-RELATED"/>
    <property type="match status" value="1"/>
</dbReference>
<dbReference type="SUPFAM" id="SSF56349">
    <property type="entry name" value="DNA breaking-rejoining enzymes"/>
    <property type="match status" value="1"/>
</dbReference>
<evidence type="ECO:0000313" key="7">
    <source>
        <dbReference type="EMBL" id="KRT87140.1"/>
    </source>
</evidence>
<evidence type="ECO:0000259" key="6">
    <source>
        <dbReference type="PROSITE" id="PS51900"/>
    </source>
</evidence>
<evidence type="ECO:0000313" key="10">
    <source>
        <dbReference type="Proteomes" id="UP001341297"/>
    </source>
</evidence>
<keyword evidence="3" id="KW-0233">DNA recombination</keyword>
<dbReference type="Gene3D" id="1.10.150.130">
    <property type="match status" value="1"/>
</dbReference>
<dbReference type="AlphaFoldDB" id="A0A0T6BIF7"/>
<comment type="caution">
    <text evidence="7">The sequence shown here is derived from an EMBL/GenBank/DDBJ whole genome shotgun (WGS) entry which is preliminary data.</text>
</comment>
<dbReference type="EMBL" id="JARRTL010000027">
    <property type="protein sequence ID" value="MEC0487193.1"/>
    <property type="molecule type" value="Genomic_DNA"/>
</dbReference>
<dbReference type="InterPro" id="IPR002104">
    <property type="entry name" value="Integrase_catalytic"/>
</dbReference>
<evidence type="ECO:0000256" key="2">
    <source>
        <dbReference type="ARBA" id="ARBA00023125"/>
    </source>
</evidence>
<evidence type="ECO:0000256" key="4">
    <source>
        <dbReference type="PROSITE-ProRule" id="PRU01248"/>
    </source>
</evidence>
<evidence type="ECO:0000259" key="5">
    <source>
        <dbReference type="PROSITE" id="PS51898"/>
    </source>
</evidence>
<dbReference type="PROSITE" id="PS51900">
    <property type="entry name" value="CB"/>
    <property type="match status" value="1"/>
</dbReference>
<reference evidence="7" key="2">
    <citation type="submission" date="2015-10" db="EMBL/GenBank/DDBJ databases">
        <authorList>
            <person name="Gilbert D.G."/>
        </authorList>
    </citation>
    <scope>NUCLEOTIDE SEQUENCE</scope>
    <source>
        <strain evidence="7">GO-13</strain>
    </source>
</reference>
<dbReference type="PROSITE" id="PS51898">
    <property type="entry name" value="TYR_RECOMBINASE"/>
    <property type="match status" value="1"/>
</dbReference>
<dbReference type="Proteomes" id="UP001341297">
    <property type="component" value="Unassembled WGS sequence"/>
</dbReference>
<dbReference type="InterPro" id="IPR044068">
    <property type="entry name" value="CB"/>
</dbReference>